<reference evidence="1 2" key="1">
    <citation type="journal article" date="2015" name="Genome Announc.">
        <title>Complete Genome Sequences of Four Novel Escherichia coli Bacteriophages Belonging to New Phage Groups.</title>
        <authorList>
            <person name="Carstens A.B."/>
            <person name="Kot W."/>
            <person name="Hansen L.H."/>
        </authorList>
    </citation>
    <scope>NUCLEOTIDE SEQUENCE [LARGE SCALE GENOMIC DNA]</scope>
</reference>
<dbReference type="KEGG" id="vg:26645524"/>
<dbReference type="EMBL" id="KP719134">
    <property type="protein sequence ID" value="AKA61109.1"/>
    <property type="molecule type" value="Genomic_DNA"/>
</dbReference>
<name>A0A0E3JSX0_9CAUD</name>
<accession>A0A0E3JSX0</accession>
<dbReference type="Proteomes" id="UP000033025">
    <property type="component" value="Segment"/>
</dbReference>
<reference evidence="2" key="2">
    <citation type="submission" date="2015-01" db="EMBL/GenBank/DDBJ databases">
        <title>Complete sequence of three novel 9g-like phages.</title>
        <authorList>
            <person name="Carstens A.B."/>
            <person name="Hansen L.H."/>
            <person name="Kot W."/>
        </authorList>
    </citation>
    <scope>NUCLEOTIDE SEQUENCE [LARGE SCALE GENOMIC DNA]</scope>
</reference>
<keyword evidence="2" id="KW-1185">Reference proteome</keyword>
<evidence type="ECO:0000313" key="2">
    <source>
        <dbReference type="Proteomes" id="UP000033025"/>
    </source>
</evidence>
<sequence>MSTVLNQSTITRRIIGKRIANLATITAELETFNNNSRKYRVRCNGLNVYLTVFNDGKVYAELHTMGRLVATASTLVGFINLLKSC</sequence>
<organism evidence="1 2">
    <name type="scientific">Enterobacteria phage JenK1</name>
    <dbReference type="NCBI Taxonomy" id="1610836"/>
    <lineage>
        <taxon>Viruses</taxon>
        <taxon>Duplodnaviria</taxon>
        <taxon>Heunggongvirae</taxon>
        <taxon>Uroviricota</taxon>
        <taxon>Caudoviricetes</taxon>
        <taxon>Queuovirinae</taxon>
        <taxon>Nonagvirus</taxon>
        <taxon>Nonagvirus JenK1</taxon>
    </lineage>
</organism>
<protein>
    <submittedName>
        <fullName evidence="1">Uncharacterized protein</fullName>
    </submittedName>
</protein>
<dbReference type="RefSeq" id="YP_009219349.1">
    <property type="nucleotide sequence ID" value="NC_029021.1"/>
</dbReference>
<dbReference type="GeneID" id="26645524"/>
<dbReference type="OrthoDB" id="34188at10239"/>
<evidence type="ECO:0000313" key="1">
    <source>
        <dbReference type="EMBL" id="AKA61109.1"/>
    </source>
</evidence>
<proteinExistence type="predicted"/>